<evidence type="ECO:0000313" key="1">
    <source>
        <dbReference type="EMBL" id="BAN90083.1"/>
    </source>
</evidence>
<dbReference type="eggNOG" id="arCOG00426">
    <property type="taxonomic scope" value="Archaea"/>
</dbReference>
<evidence type="ECO:0000313" key="2">
    <source>
        <dbReference type="Proteomes" id="UP000016887"/>
    </source>
</evidence>
<dbReference type="STRING" id="1198449.ACAM_0614"/>
<dbReference type="Proteomes" id="UP000016887">
    <property type="component" value="Chromosome"/>
</dbReference>
<accession>U3TDM9</accession>
<protein>
    <submittedName>
        <fullName evidence="1">Uncharacterized protein</fullName>
    </submittedName>
</protein>
<dbReference type="AlphaFoldDB" id="U3TDM9"/>
<dbReference type="OrthoDB" id="375067at2157"/>
<proteinExistence type="predicted"/>
<dbReference type="RefSeq" id="WP_022541357.1">
    <property type="nucleotide sequence ID" value="NC_022521.1"/>
</dbReference>
<dbReference type="GeneID" id="43501812"/>
<keyword evidence="2" id="KW-1185">Reference proteome</keyword>
<dbReference type="KEGG" id="acj:ACAM_0614"/>
<organism evidence="1 2">
    <name type="scientific">Aeropyrum camini SY1 = JCM 12091</name>
    <dbReference type="NCBI Taxonomy" id="1198449"/>
    <lineage>
        <taxon>Archaea</taxon>
        <taxon>Thermoproteota</taxon>
        <taxon>Thermoprotei</taxon>
        <taxon>Desulfurococcales</taxon>
        <taxon>Desulfurococcaceae</taxon>
        <taxon>Aeropyrum</taxon>
    </lineage>
</organism>
<reference evidence="1 2" key="1">
    <citation type="journal article" date="2013" name="Appl. Environ. Microbiol.">
        <title>Variation of the Virus-Related Elements within Syntenic Genomes of the Hyperthermophilic Archaeon Aeropyrum.</title>
        <authorList>
            <person name="Daifuku T."/>
            <person name="Yoshida T."/>
            <person name="Kitamura T."/>
            <person name="Kawaichi S."/>
            <person name="Inoue T."/>
            <person name="Nomura K."/>
            <person name="Yoshida Y."/>
            <person name="Kuno S."/>
            <person name="Sako Y."/>
        </authorList>
    </citation>
    <scope>NUCLEOTIDE SEQUENCE [LARGE SCALE GENOMIC DNA]</scope>
    <source>
        <strain evidence="1 2">SY1</strain>
    </source>
</reference>
<sequence length="337" mass="36580">MTVYTRDFTGLLKAIDSGGRVLIAYIMNPDGIISAYHVMRLLRPAARDEAVLKPVHSWRPVIKAPSEKFDLAIYLGVAPEEGVDASSSYAILYRRGPRLRSAIVLDPGVPEAVSIDAKLSLGAGDYHPLMAAASIVAVAWNASRENALYRRFMGEAGLDSSTDYWIPETVASNLEGVEEACKVEAASWYPRLFSYDTAEPAKSAFEDAMLASLRAQEDLEAEELASRLEGEAGSMCGWRLGRVDYTGFIHKRVARILWGRLREPVFIYGVNRCGGQPVFSLAGGGRGLVRIVEEASPYWYGGEGGGEAFYSGYLGKTPSREDLAPILCGGRRGGGEA</sequence>
<gene>
    <name evidence="1" type="ORF">ACAM_0614</name>
</gene>
<name>U3TDM9_9CREN</name>
<dbReference type="EMBL" id="AP012489">
    <property type="protein sequence ID" value="BAN90083.1"/>
    <property type="molecule type" value="Genomic_DNA"/>
</dbReference>